<dbReference type="Gene3D" id="3.30.200.20">
    <property type="entry name" value="Phosphorylase Kinase, domain 1"/>
    <property type="match status" value="1"/>
</dbReference>
<dbReference type="Pfam" id="PF01636">
    <property type="entry name" value="APH"/>
    <property type="match status" value="1"/>
</dbReference>
<dbReference type="PROSITE" id="PS00109">
    <property type="entry name" value="PROTEIN_KINASE_TYR"/>
    <property type="match status" value="1"/>
</dbReference>
<dbReference type="InParanoid" id="A0A165DAM6"/>
<feature type="domain" description="Aminoglycoside phosphotransferase" evidence="1">
    <location>
        <begin position="83"/>
        <end position="329"/>
    </location>
</feature>
<dbReference type="SUPFAM" id="SSF56112">
    <property type="entry name" value="Protein kinase-like (PK-like)"/>
    <property type="match status" value="1"/>
</dbReference>
<dbReference type="Proteomes" id="UP000077266">
    <property type="component" value="Unassembled WGS sequence"/>
</dbReference>
<sequence length="427" mass="46570">MTSYLTVSSLSIESDADNVSTYADDGGSDTAEGVDSRLAASDAASESSTVVYGHEEFESFQHRVRALLSTIYTADQANSAIVTRLAGGGFNRVVGVTVADADQVTEKEYILRVPRFDSADISLQVQTLSWLSSSTNIPVPKVVAHDSSNDNPIGDPYMLMEKLDGVSLYQVIDDMSDDDRVSMAEQVAGLIGAIHTAPVPPGIGPLAFDDNGGIRVGRYTDDEEAPPPEVPSAAPTTFRGFLATRFKEQRDYCQARWPDDTDRIDYCDRLLAAAETLVPSASDRHEGNVLFHSDFAARNILVRRLPEDAGWAISGVLDWDDCTVAPAEVAFSCPGWLWAARGESDSDSFDENDCDPDEMPFDELGERIKDAFFEAVEIALPGYMDTIRVSRARRLRQLHRLAETMIHCNEDVATAELVISVAELLSA</sequence>
<dbReference type="InterPro" id="IPR051678">
    <property type="entry name" value="AGP_Transferase"/>
</dbReference>
<dbReference type="STRING" id="1314781.A0A165DAM6"/>
<protein>
    <submittedName>
        <fullName evidence="2">APH-domain-containing protein</fullName>
    </submittedName>
</protein>
<dbReference type="AlphaFoldDB" id="A0A165DAM6"/>
<dbReference type="OrthoDB" id="10003767at2759"/>
<dbReference type="PANTHER" id="PTHR21310:SF56">
    <property type="entry name" value="AMINOGLYCOSIDE PHOSPHOTRANSFERASE DOMAIN-CONTAINING PROTEIN"/>
    <property type="match status" value="1"/>
</dbReference>
<keyword evidence="3" id="KW-1185">Reference proteome</keyword>
<evidence type="ECO:0000259" key="1">
    <source>
        <dbReference type="Pfam" id="PF01636"/>
    </source>
</evidence>
<dbReference type="InterPro" id="IPR008266">
    <property type="entry name" value="Tyr_kinase_AS"/>
</dbReference>
<accession>A0A165DAM6</accession>
<reference evidence="2 3" key="1">
    <citation type="journal article" date="2016" name="Mol. Biol. Evol.">
        <title>Comparative Genomics of Early-Diverging Mushroom-Forming Fungi Provides Insights into the Origins of Lignocellulose Decay Capabilities.</title>
        <authorList>
            <person name="Nagy L.G."/>
            <person name="Riley R."/>
            <person name="Tritt A."/>
            <person name="Adam C."/>
            <person name="Daum C."/>
            <person name="Floudas D."/>
            <person name="Sun H."/>
            <person name="Yadav J.S."/>
            <person name="Pangilinan J."/>
            <person name="Larsson K.H."/>
            <person name="Matsuura K."/>
            <person name="Barry K."/>
            <person name="Labutti K."/>
            <person name="Kuo R."/>
            <person name="Ohm R.A."/>
            <person name="Bhattacharya S.S."/>
            <person name="Shirouzu T."/>
            <person name="Yoshinaga Y."/>
            <person name="Martin F.M."/>
            <person name="Grigoriev I.V."/>
            <person name="Hibbett D.S."/>
        </authorList>
    </citation>
    <scope>NUCLEOTIDE SEQUENCE [LARGE SCALE GENOMIC DNA]</scope>
    <source>
        <strain evidence="2 3">HHB12029</strain>
    </source>
</reference>
<dbReference type="Gene3D" id="3.90.1200.10">
    <property type="match status" value="1"/>
</dbReference>
<proteinExistence type="predicted"/>
<evidence type="ECO:0000313" key="2">
    <source>
        <dbReference type="EMBL" id="KZV84117.1"/>
    </source>
</evidence>
<dbReference type="InterPro" id="IPR002575">
    <property type="entry name" value="Aminoglycoside_PTrfase"/>
</dbReference>
<organism evidence="2 3">
    <name type="scientific">Exidia glandulosa HHB12029</name>
    <dbReference type="NCBI Taxonomy" id="1314781"/>
    <lineage>
        <taxon>Eukaryota</taxon>
        <taxon>Fungi</taxon>
        <taxon>Dikarya</taxon>
        <taxon>Basidiomycota</taxon>
        <taxon>Agaricomycotina</taxon>
        <taxon>Agaricomycetes</taxon>
        <taxon>Auriculariales</taxon>
        <taxon>Exidiaceae</taxon>
        <taxon>Exidia</taxon>
    </lineage>
</organism>
<dbReference type="PANTHER" id="PTHR21310">
    <property type="entry name" value="AMINOGLYCOSIDE PHOSPHOTRANSFERASE-RELATED-RELATED"/>
    <property type="match status" value="1"/>
</dbReference>
<evidence type="ECO:0000313" key="3">
    <source>
        <dbReference type="Proteomes" id="UP000077266"/>
    </source>
</evidence>
<dbReference type="GO" id="GO:0004672">
    <property type="term" value="F:protein kinase activity"/>
    <property type="evidence" value="ECO:0007669"/>
    <property type="project" value="InterPro"/>
</dbReference>
<name>A0A165DAM6_EXIGL</name>
<dbReference type="InterPro" id="IPR011009">
    <property type="entry name" value="Kinase-like_dom_sf"/>
</dbReference>
<dbReference type="EMBL" id="KV426240">
    <property type="protein sequence ID" value="KZV84117.1"/>
    <property type="molecule type" value="Genomic_DNA"/>
</dbReference>
<gene>
    <name evidence="2" type="ORF">EXIGLDRAFT_727601</name>
</gene>